<name>A0A318R2G5_PROMR</name>
<dbReference type="EMBL" id="QJUE01000004">
    <property type="protein sequence ID" value="PYE01722.1"/>
    <property type="molecule type" value="Genomic_DNA"/>
</dbReference>
<evidence type="ECO:0000313" key="2">
    <source>
        <dbReference type="Proteomes" id="UP000247807"/>
    </source>
</evidence>
<dbReference type="Proteomes" id="UP000247807">
    <property type="component" value="Unassembled WGS sequence"/>
</dbReference>
<comment type="caution">
    <text evidence="1">The sequence shown here is derived from an EMBL/GenBank/DDBJ whole genome shotgun (WGS) entry which is preliminary data.</text>
</comment>
<gene>
    <name evidence="1" type="ORF">DNJ73_06385</name>
</gene>
<organism evidence="1 2">
    <name type="scientific">Prochlorococcus marinus XMU1408</name>
    <dbReference type="NCBI Taxonomy" id="2213228"/>
    <lineage>
        <taxon>Bacteria</taxon>
        <taxon>Bacillati</taxon>
        <taxon>Cyanobacteriota</taxon>
        <taxon>Cyanophyceae</taxon>
        <taxon>Synechococcales</taxon>
        <taxon>Prochlorococcaceae</taxon>
        <taxon>Prochlorococcus</taxon>
    </lineage>
</organism>
<proteinExistence type="predicted"/>
<dbReference type="OrthoDB" id="542099at2"/>
<protein>
    <submittedName>
        <fullName evidence="1">Uncharacterized protein</fullName>
    </submittedName>
</protein>
<evidence type="ECO:0000313" key="1">
    <source>
        <dbReference type="EMBL" id="PYE01722.1"/>
    </source>
</evidence>
<dbReference type="RefSeq" id="WP_158466881.1">
    <property type="nucleotide sequence ID" value="NZ_QJUE01000004.1"/>
</dbReference>
<sequence length="79" mass="9288">MKKFWPRRLDAEGFSIENLARKYREKISRVSTNISSNQKSDDSNFIPIKEDNKKISLASLPTKRGHWANRDFSEYRNVA</sequence>
<reference evidence="1 2" key="1">
    <citation type="journal article" date="2018" name="Appl. Environ. Microbiol.">
        <title>Genome rearrangement shapes Prochlorococcus ecological adaptation.</title>
        <authorList>
            <person name="Yan W."/>
            <person name="Wei S."/>
            <person name="Wang Q."/>
            <person name="Xiao X."/>
            <person name="Zeng Q."/>
            <person name="Jiao N."/>
            <person name="Zhang R."/>
        </authorList>
    </citation>
    <scope>NUCLEOTIDE SEQUENCE [LARGE SCALE GENOMIC DNA]</scope>
    <source>
        <strain evidence="1 2">XMU1408</strain>
    </source>
</reference>
<accession>A0A318R2G5</accession>
<dbReference type="AlphaFoldDB" id="A0A318R2G5"/>